<dbReference type="PANTHER" id="PTHR11211">
    <property type="entry name" value="IROQUOIS-CLASS HOMEODOMAIN PROTEIN IRX"/>
    <property type="match status" value="1"/>
</dbReference>
<evidence type="ECO:0000256" key="1">
    <source>
        <dbReference type="ARBA" id="ARBA00004123"/>
    </source>
</evidence>
<keyword evidence="3 6" id="KW-0238">DNA-binding</keyword>
<gene>
    <name evidence="9" type="ORF">MAR_027388</name>
</gene>
<dbReference type="SMART" id="SM00389">
    <property type="entry name" value="HOX"/>
    <property type="match status" value="1"/>
</dbReference>
<comment type="subcellular location">
    <subcellularLocation>
        <location evidence="1 6">Nucleus</location>
    </subcellularLocation>
</comment>
<keyword evidence="5 6" id="KW-0539">Nucleus</keyword>
<evidence type="ECO:0000259" key="8">
    <source>
        <dbReference type="PROSITE" id="PS50071"/>
    </source>
</evidence>
<dbReference type="PROSITE" id="PS50071">
    <property type="entry name" value="HOMEOBOX_2"/>
    <property type="match status" value="1"/>
</dbReference>
<dbReference type="SUPFAM" id="SSF46689">
    <property type="entry name" value="Homeodomain-like"/>
    <property type="match status" value="1"/>
</dbReference>
<dbReference type="Proteomes" id="UP001164746">
    <property type="component" value="Chromosome 8"/>
</dbReference>
<feature type="region of interest" description="Disordered" evidence="7">
    <location>
        <begin position="103"/>
        <end position="123"/>
    </location>
</feature>
<dbReference type="Pfam" id="PF05920">
    <property type="entry name" value="Homeobox_KN"/>
    <property type="match status" value="1"/>
</dbReference>
<feature type="domain" description="Homeobox" evidence="8">
    <location>
        <begin position="117"/>
        <end position="177"/>
    </location>
</feature>
<dbReference type="InterPro" id="IPR008422">
    <property type="entry name" value="KN_HD"/>
</dbReference>
<dbReference type="CDD" id="cd00086">
    <property type="entry name" value="homeodomain"/>
    <property type="match status" value="1"/>
</dbReference>
<protein>
    <submittedName>
        <fullName evidence="9">IRX6-like protein</fullName>
    </submittedName>
</protein>
<sequence length="204" mass="22736">MRTWSNPDMVQRKLPMEPFHALHAKAAAPGKNIAYAKNSNGWLRSTQTHTAVNTTTAPAKYAHSDVTMAAIFVLPSDDNNIVDPQTDTADEYCREWCPHESWVEPPHTLDGDSPGSSSNRKVQVRDSTGALKLWLVQHRKNPYPSKPEKIMLAILSRMTLIQVSTWFANARRRLKKEYAEEQFYSAGRAAAGESGSPSVEGTLQ</sequence>
<accession>A0ABY7EXG2</accession>
<dbReference type="Gene3D" id="1.10.10.60">
    <property type="entry name" value="Homeodomain-like"/>
    <property type="match status" value="1"/>
</dbReference>
<evidence type="ECO:0000256" key="3">
    <source>
        <dbReference type="ARBA" id="ARBA00023125"/>
    </source>
</evidence>
<comment type="similarity">
    <text evidence="2">Belongs to the TALE/IRO homeobox family.</text>
</comment>
<evidence type="ECO:0000313" key="9">
    <source>
        <dbReference type="EMBL" id="WAR13208.1"/>
    </source>
</evidence>
<dbReference type="PANTHER" id="PTHR11211:SF40">
    <property type="entry name" value="MIRROR, ISOFORM C"/>
    <property type="match status" value="1"/>
</dbReference>
<evidence type="ECO:0000313" key="10">
    <source>
        <dbReference type="Proteomes" id="UP001164746"/>
    </source>
</evidence>
<evidence type="ECO:0000256" key="5">
    <source>
        <dbReference type="ARBA" id="ARBA00023242"/>
    </source>
</evidence>
<evidence type="ECO:0000256" key="6">
    <source>
        <dbReference type="PROSITE-ProRule" id="PRU00108"/>
    </source>
</evidence>
<dbReference type="EMBL" id="CP111019">
    <property type="protein sequence ID" value="WAR13208.1"/>
    <property type="molecule type" value="Genomic_DNA"/>
</dbReference>
<keyword evidence="4 6" id="KW-0371">Homeobox</keyword>
<evidence type="ECO:0000256" key="4">
    <source>
        <dbReference type="ARBA" id="ARBA00023155"/>
    </source>
</evidence>
<feature type="DNA-binding region" description="Homeobox" evidence="6">
    <location>
        <begin position="119"/>
        <end position="178"/>
    </location>
</feature>
<dbReference type="InterPro" id="IPR009057">
    <property type="entry name" value="Homeodomain-like_sf"/>
</dbReference>
<evidence type="ECO:0000256" key="2">
    <source>
        <dbReference type="ARBA" id="ARBA00008446"/>
    </source>
</evidence>
<dbReference type="PROSITE" id="PS00027">
    <property type="entry name" value="HOMEOBOX_1"/>
    <property type="match status" value="1"/>
</dbReference>
<organism evidence="9 10">
    <name type="scientific">Mya arenaria</name>
    <name type="common">Soft-shell clam</name>
    <dbReference type="NCBI Taxonomy" id="6604"/>
    <lineage>
        <taxon>Eukaryota</taxon>
        <taxon>Metazoa</taxon>
        <taxon>Spiralia</taxon>
        <taxon>Lophotrochozoa</taxon>
        <taxon>Mollusca</taxon>
        <taxon>Bivalvia</taxon>
        <taxon>Autobranchia</taxon>
        <taxon>Heteroconchia</taxon>
        <taxon>Euheterodonta</taxon>
        <taxon>Imparidentia</taxon>
        <taxon>Neoheterodontei</taxon>
        <taxon>Myida</taxon>
        <taxon>Myoidea</taxon>
        <taxon>Myidae</taxon>
        <taxon>Mya</taxon>
    </lineage>
</organism>
<proteinExistence type="inferred from homology"/>
<dbReference type="InterPro" id="IPR017970">
    <property type="entry name" value="Homeobox_CS"/>
</dbReference>
<keyword evidence="10" id="KW-1185">Reference proteome</keyword>
<name>A0ABY7EXG2_MYAAR</name>
<dbReference type="InterPro" id="IPR001356">
    <property type="entry name" value="HD"/>
</dbReference>
<reference evidence="9" key="1">
    <citation type="submission" date="2022-11" db="EMBL/GenBank/DDBJ databases">
        <title>Centuries of genome instability and evolution in soft-shell clam transmissible cancer (bioRxiv).</title>
        <authorList>
            <person name="Hart S.F.M."/>
            <person name="Yonemitsu M.A."/>
            <person name="Giersch R.M."/>
            <person name="Beal B.F."/>
            <person name="Arriagada G."/>
            <person name="Davis B.W."/>
            <person name="Ostrander E.A."/>
            <person name="Goff S.P."/>
            <person name="Metzger M.J."/>
        </authorList>
    </citation>
    <scope>NUCLEOTIDE SEQUENCE</scope>
    <source>
        <strain evidence="9">MELC-2E11</strain>
        <tissue evidence="9">Siphon/mantle</tissue>
    </source>
</reference>
<evidence type="ECO:0000256" key="7">
    <source>
        <dbReference type="SAM" id="MobiDB-lite"/>
    </source>
</evidence>